<reference evidence="3 4" key="1">
    <citation type="journal article" date="2016" name="Nat. Commun.">
        <title>Thousands of microbial genomes shed light on interconnected biogeochemical processes in an aquifer system.</title>
        <authorList>
            <person name="Anantharaman K."/>
            <person name="Brown C.T."/>
            <person name="Hug L.A."/>
            <person name="Sharon I."/>
            <person name="Castelle C.J."/>
            <person name="Probst A.J."/>
            <person name="Thomas B.C."/>
            <person name="Singh A."/>
            <person name="Wilkins M.J."/>
            <person name="Karaoz U."/>
            <person name="Brodie E.L."/>
            <person name="Williams K.H."/>
            <person name="Hubbard S.S."/>
            <person name="Banfield J.F."/>
        </authorList>
    </citation>
    <scope>NUCLEOTIDE SEQUENCE [LARGE SCALE GENOMIC DNA]</scope>
</reference>
<sequence>MTKTKKTKRFLFYASVAIFIILSYVIILYAQGYKYSISQVKFLRTGAISLRMNVSARIFLDDKLDGSTSFFNNAYSIDRLLPGTYEISVQKNGFSSWEKTASVEEGFVVDFSAIILLPKEGEKKQKLFEEVALLFKNLAPIPVIQPKPSSSSRPKIKQSPSPSPSPTQESIQELYILDSKEGKLYDNTDGQFKEIANNVLGFRLSKNKNKIAWWNSNELWIVWLNDQNYQPFYKKNDKEMMTRFQIPIQNGAWFRDEDHVILELEQHDSRNRPYSIYRVIETDKRGGVNIVEL</sequence>
<evidence type="ECO:0000313" key="4">
    <source>
        <dbReference type="Proteomes" id="UP000177594"/>
    </source>
</evidence>
<gene>
    <name evidence="3" type="ORF">A2817_01995</name>
</gene>
<name>A0A1F8E9X8_9BACT</name>
<evidence type="ECO:0000256" key="2">
    <source>
        <dbReference type="SAM" id="Phobius"/>
    </source>
</evidence>
<dbReference type="AlphaFoldDB" id="A0A1F8E9X8"/>
<evidence type="ECO:0000256" key="1">
    <source>
        <dbReference type="SAM" id="MobiDB-lite"/>
    </source>
</evidence>
<keyword evidence="2" id="KW-1133">Transmembrane helix</keyword>
<evidence type="ECO:0000313" key="3">
    <source>
        <dbReference type="EMBL" id="OGM97540.1"/>
    </source>
</evidence>
<dbReference type="EMBL" id="MGIZ01000051">
    <property type="protein sequence ID" value="OGM97540.1"/>
    <property type="molecule type" value="Genomic_DNA"/>
</dbReference>
<organism evidence="3 4">
    <name type="scientific">Candidatus Yanofskybacteria bacterium RIFCSPHIGHO2_01_FULL_39_8b</name>
    <dbReference type="NCBI Taxonomy" id="1802659"/>
    <lineage>
        <taxon>Bacteria</taxon>
        <taxon>Candidatus Yanofskyibacteriota</taxon>
    </lineage>
</organism>
<proteinExistence type="predicted"/>
<accession>A0A1F8E9X8</accession>
<feature type="transmembrane region" description="Helical" evidence="2">
    <location>
        <begin position="12"/>
        <end position="30"/>
    </location>
</feature>
<protein>
    <recommendedName>
        <fullName evidence="5">PEGA domain-containing protein</fullName>
    </recommendedName>
</protein>
<feature type="region of interest" description="Disordered" evidence="1">
    <location>
        <begin position="145"/>
        <end position="170"/>
    </location>
</feature>
<dbReference type="Proteomes" id="UP000177594">
    <property type="component" value="Unassembled WGS sequence"/>
</dbReference>
<evidence type="ECO:0008006" key="5">
    <source>
        <dbReference type="Google" id="ProtNLM"/>
    </source>
</evidence>
<comment type="caution">
    <text evidence="3">The sequence shown here is derived from an EMBL/GenBank/DDBJ whole genome shotgun (WGS) entry which is preliminary data.</text>
</comment>
<keyword evidence="2" id="KW-0472">Membrane</keyword>
<keyword evidence="2" id="KW-0812">Transmembrane</keyword>